<name>A0ABW5ISF2_9FLAO</name>
<comment type="caution">
    <text evidence="1">The sequence shown here is derived from an EMBL/GenBank/DDBJ whole genome shotgun (WGS) entry which is preliminary data.</text>
</comment>
<organism evidence="1 2">
    <name type="scientific">Salinimicrobium flavum</name>
    <dbReference type="NCBI Taxonomy" id="1737065"/>
    <lineage>
        <taxon>Bacteria</taxon>
        <taxon>Pseudomonadati</taxon>
        <taxon>Bacteroidota</taxon>
        <taxon>Flavobacteriia</taxon>
        <taxon>Flavobacteriales</taxon>
        <taxon>Flavobacteriaceae</taxon>
        <taxon>Salinimicrobium</taxon>
    </lineage>
</organism>
<sequence>MGLFDKIFKSEDDIAKEEIKEVPWHPLTEMDQLDNIEEESTGKTVVIFKHSTRCGISRMVLSNFEREFGEKETSDLKLYFLDLLANRDISGEVANRFNVRHESPQMLIIKEKTVVHHSSHHSVKASTLKEHI</sequence>
<protein>
    <submittedName>
        <fullName evidence="1">Bacillithiol system redox-active protein YtxJ</fullName>
    </submittedName>
</protein>
<dbReference type="SUPFAM" id="SSF52833">
    <property type="entry name" value="Thioredoxin-like"/>
    <property type="match status" value="1"/>
</dbReference>
<dbReference type="Proteomes" id="UP001597468">
    <property type="component" value="Unassembled WGS sequence"/>
</dbReference>
<dbReference type="EMBL" id="JBHULT010000003">
    <property type="protein sequence ID" value="MFD2516293.1"/>
    <property type="molecule type" value="Genomic_DNA"/>
</dbReference>
<dbReference type="InterPro" id="IPR022551">
    <property type="entry name" value="BrxC"/>
</dbReference>
<reference evidence="2" key="1">
    <citation type="journal article" date="2019" name="Int. J. Syst. Evol. Microbiol.">
        <title>The Global Catalogue of Microorganisms (GCM) 10K type strain sequencing project: providing services to taxonomists for standard genome sequencing and annotation.</title>
        <authorList>
            <consortium name="The Broad Institute Genomics Platform"/>
            <consortium name="The Broad Institute Genome Sequencing Center for Infectious Disease"/>
            <person name="Wu L."/>
            <person name="Ma J."/>
        </authorList>
    </citation>
    <scope>NUCLEOTIDE SEQUENCE [LARGE SCALE GENOMIC DNA]</scope>
    <source>
        <strain evidence="2">KCTC 42585</strain>
    </source>
</reference>
<evidence type="ECO:0000313" key="2">
    <source>
        <dbReference type="Proteomes" id="UP001597468"/>
    </source>
</evidence>
<dbReference type="InterPro" id="IPR036249">
    <property type="entry name" value="Thioredoxin-like_sf"/>
</dbReference>
<proteinExistence type="predicted"/>
<keyword evidence="2" id="KW-1185">Reference proteome</keyword>
<dbReference type="RefSeq" id="WP_380747258.1">
    <property type="nucleotide sequence ID" value="NZ_JBHULT010000003.1"/>
</dbReference>
<dbReference type="NCBIfam" id="TIGR04019">
    <property type="entry name" value="B_thiol_YtxJ"/>
    <property type="match status" value="1"/>
</dbReference>
<accession>A0ABW5ISF2</accession>
<gene>
    <name evidence="1" type="primary">ytxJ</name>
    <name evidence="1" type="ORF">ACFSTG_00125</name>
</gene>
<dbReference type="Pfam" id="PF11009">
    <property type="entry name" value="BrxC"/>
    <property type="match status" value="1"/>
</dbReference>
<evidence type="ECO:0000313" key="1">
    <source>
        <dbReference type="EMBL" id="MFD2516293.1"/>
    </source>
</evidence>
<dbReference type="Gene3D" id="3.40.30.10">
    <property type="entry name" value="Glutaredoxin"/>
    <property type="match status" value="1"/>
</dbReference>